<dbReference type="PANTHER" id="PTHR10578:SF107">
    <property type="entry name" value="2-HYDROXYACID OXIDASE 1"/>
    <property type="match status" value="1"/>
</dbReference>
<dbReference type="Gene3D" id="3.20.20.70">
    <property type="entry name" value="Aldolase class I"/>
    <property type="match status" value="1"/>
</dbReference>
<dbReference type="GO" id="GO:0004460">
    <property type="term" value="F:L-lactate dehydrogenase (cytochrome) activity"/>
    <property type="evidence" value="ECO:0007669"/>
    <property type="project" value="UniProtKB-EC"/>
</dbReference>
<dbReference type="CDD" id="cd02809">
    <property type="entry name" value="alpha_hydroxyacid_oxid_FMN"/>
    <property type="match status" value="1"/>
</dbReference>
<dbReference type="SUPFAM" id="SSF51395">
    <property type="entry name" value="FMN-linked oxidoreductases"/>
    <property type="match status" value="1"/>
</dbReference>
<reference evidence="7 8" key="1">
    <citation type="submission" date="2023-07" db="EMBL/GenBank/DDBJ databases">
        <title>Genomic Encyclopedia of Type Strains, Phase IV (KMG-IV): sequencing the most valuable type-strain genomes for metagenomic binning, comparative biology and taxonomic classification.</title>
        <authorList>
            <person name="Goeker M."/>
        </authorList>
    </citation>
    <scope>NUCLEOTIDE SEQUENCE [LARGE SCALE GENOMIC DNA]</scope>
    <source>
        <strain evidence="7 8">DSM 1277</strain>
    </source>
</reference>
<dbReference type="InterPro" id="IPR012133">
    <property type="entry name" value="Alpha-hydoxy_acid_DH_FMN"/>
</dbReference>
<keyword evidence="3" id="KW-0288">FMN</keyword>
<name>A0ABU0DEB6_9HYPH</name>
<dbReference type="Pfam" id="PF01070">
    <property type="entry name" value="FMN_dh"/>
    <property type="match status" value="1"/>
</dbReference>
<comment type="caution">
    <text evidence="7">The sequence shown here is derived from an EMBL/GenBank/DDBJ whole genome shotgun (WGS) entry which is preliminary data.</text>
</comment>
<keyword evidence="8" id="KW-1185">Reference proteome</keyword>
<evidence type="ECO:0000256" key="1">
    <source>
        <dbReference type="ARBA" id="ARBA00001917"/>
    </source>
</evidence>
<evidence type="ECO:0000256" key="3">
    <source>
        <dbReference type="ARBA" id="ARBA00022643"/>
    </source>
</evidence>
<dbReference type="InterPro" id="IPR000262">
    <property type="entry name" value="FMN-dep_DH"/>
</dbReference>
<evidence type="ECO:0000256" key="4">
    <source>
        <dbReference type="ARBA" id="ARBA00023002"/>
    </source>
</evidence>
<sequence length="408" mass="43499">MNPPAGALSRSAQRRQAAREARYPCVADLVEGARARLPSFVMATVEAGCGDNAVVRRNRAAFDDIALLPRHGFGRCEPSLSVSLFGRDYASPFGIAPMGLGALVRPKLEESLARAAQAANIPYVLSTAASAGLETIGRIAPDVLWFQLFGLPHNDHRCTFDLMRRAGELGVQTLVLTLDTPVRAHRPQDVRNRLAVPFRPGPAALLQMLGRPRWLADMLRAGPPGCESLRPYVDGPATPADLVRFAATAIEGGFSWALVRRIRDRWPGRLVVKGVLHPADAREARAVGADGILVSNHGGRTFDAAPASLDMLPKVRAAGGDGAVMVDSGVRSGLDVVRALACGADMAFLGRPFLYAVAALGEEGGDFLIRLLREDVRRTLCQIGVSTCADLGKVETRSMRAGGAAHQP</sequence>
<dbReference type="PANTHER" id="PTHR10578">
    <property type="entry name" value="S -2-HYDROXY-ACID OXIDASE-RELATED"/>
    <property type="match status" value="1"/>
</dbReference>
<dbReference type="InterPro" id="IPR013785">
    <property type="entry name" value="Aldolase_TIM"/>
</dbReference>
<organism evidence="7 8">
    <name type="scientific">Ancylobacter vacuolatus</name>
    <dbReference type="NCBI Taxonomy" id="223389"/>
    <lineage>
        <taxon>Bacteria</taxon>
        <taxon>Pseudomonadati</taxon>
        <taxon>Pseudomonadota</taxon>
        <taxon>Alphaproteobacteria</taxon>
        <taxon>Hyphomicrobiales</taxon>
        <taxon>Xanthobacteraceae</taxon>
        <taxon>Ancylobacter</taxon>
    </lineage>
</organism>
<dbReference type="EC" id="1.1.2.3" evidence="7"/>
<feature type="domain" description="FMN hydroxy acid dehydrogenase" evidence="6">
    <location>
        <begin position="18"/>
        <end position="401"/>
    </location>
</feature>
<protein>
    <submittedName>
        <fullName evidence="7">L-lactate dehydrogenase (Cytochrome)</fullName>
        <ecNumber evidence="7">1.1.2.3</ecNumber>
    </submittedName>
</protein>
<comment type="similarity">
    <text evidence="5">Belongs to the FMN-dependent alpha-hydroxy acid dehydrogenase family.</text>
</comment>
<dbReference type="Proteomes" id="UP001238467">
    <property type="component" value="Unassembled WGS sequence"/>
</dbReference>
<proteinExistence type="inferred from homology"/>
<evidence type="ECO:0000256" key="2">
    <source>
        <dbReference type="ARBA" id="ARBA00022630"/>
    </source>
</evidence>
<evidence type="ECO:0000259" key="6">
    <source>
        <dbReference type="PROSITE" id="PS51349"/>
    </source>
</evidence>
<evidence type="ECO:0000313" key="7">
    <source>
        <dbReference type="EMBL" id="MDQ0346737.1"/>
    </source>
</evidence>
<comment type="cofactor">
    <cofactor evidence="1">
        <name>FMN</name>
        <dbReference type="ChEBI" id="CHEBI:58210"/>
    </cofactor>
</comment>
<dbReference type="PIRSF" id="PIRSF000138">
    <property type="entry name" value="Al-hdrx_acd_dh"/>
    <property type="match status" value="1"/>
</dbReference>
<evidence type="ECO:0000256" key="5">
    <source>
        <dbReference type="ARBA" id="ARBA00024042"/>
    </source>
</evidence>
<keyword evidence="2" id="KW-0285">Flavoprotein</keyword>
<dbReference type="EMBL" id="JAUSUH010000002">
    <property type="protein sequence ID" value="MDQ0346737.1"/>
    <property type="molecule type" value="Genomic_DNA"/>
</dbReference>
<accession>A0ABU0DEB6</accession>
<dbReference type="InterPro" id="IPR037396">
    <property type="entry name" value="FMN_HAD"/>
</dbReference>
<keyword evidence="4 7" id="KW-0560">Oxidoreductase</keyword>
<dbReference type="PROSITE" id="PS51349">
    <property type="entry name" value="FMN_HYDROXY_ACID_DH_2"/>
    <property type="match status" value="1"/>
</dbReference>
<dbReference type="RefSeq" id="WP_307058383.1">
    <property type="nucleotide sequence ID" value="NZ_JAUSUH010000002.1"/>
</dbReference>
<evidence type="ECO:0000313" key="8">
    <source>
        <dbReference type="Proteomes" id="UP001238467"/>
    </source>
</evidence>
<gene>
    <name evidence="7" type="ORF">J2S76_001154</name>
</gene>